<dbReference type="EMBL" id="JBHSPB010000018">
    <property type="protein sequence ID" value="MFC5723567.1"/>
    <property type="molecule type" value="Genomic_DNA"/>
</dbReference>
<sequence length="172" mass="18879">MTDADSPRLLPWSGPGGAPCYLNTRDSDGLSDRVADSAEEDQLDRASGLLAHTEELLARDGSEPDEMHYLVRPLVNALRDVLRVAVSRGARLHITPHTATGTRSHWLLSPDCAVSAQYAGECTVCAQQCSMTSSPKRVHEWLLRHAQETDHLRFEVLTHQFFTVAAGPAHPC</sequence>
<reference evidence="4" key="1">
    <citation type="journal article" date="2019" name="Int. J. Syst. Evol. Microbiol.">
        <title>The Global Catalogue of Microorganisms (GCM) 10K type strain sequencing project: providing services to taxonomists for standard genome sequencing and annotation.</title>
        <authorList>
            <consortium name="The Broad Institute Genomics Platform"/>
            <consortium name="The Broad Institute Genome Sequencing Center for Infectious Disease"/>
            <person name="Wu L."/>
            <person name="Ma J."/>
        </authorList>
    </citation>
    <scope>NUCLEOTIDE SEQUENCE [LARGE SCALE GENOMIC DNA]</scope>
    <source>
        <strain evidence="4">CGMCC 4.7304</strain>
    </source>
</reference>
<name>A0ABW0Z564_9ACTN</name>
<keyword evidence="4" id="KW-1185">Reference proteome</keyword>
<dbReference type="RefSeq" id="WP_390319864.1">
    <property type="nucleotide sequence ID" value="NZ_JBHSPB010000018.1"/>
</dbReference>
<proteinExistence type="predicted"/>
<evidence type="ECO:0000313" key="3">
    <source>
        <dbReference type="EMBL" id="MFC5723567.1"/>
    </source>
</evidence>
<evidence type="ECO:0000313" key="4">
    <source>
        <dbReference type="Proteomes" id="UP001596083"/>
    </source>
</evidence>
<comment type="caution">
    <text evidence="3">The sequence shown here is derived from an EMBL/GenBank/DDBJ whole genome shotgun (WGS) entry which is preliminary data.</text>
</comment>
<dbReference type="Pfam" id="PF25232">
    <property type="entry name" value="DUF7848"/>
    <property type="match status" value="1"/>
</dbReference>
<feature type="region of interest" description="Disordered" evidence="1">
    <location>
        <begin position="1"/>
        <end position="37"/>
    </location>
</feature>
<evidence type="ECO:0000256" key="1">
    <source>
        <dbReference type="SAM" id="MobiDB-lite"/>
    </source>
</evidence>
<evidence type="ECO:0000259" key="2">
    <source>
        <dbReference type="Pfam" id="PF25232"/>
    </source>
</evidence>
<feature type="domain" description="DUF7848" evidence="2">
    <location>
        <begin position="103"/>
        <end position="167"/>
    </location>
</feature>
<dbReference type="Proteomes" id="UP001596083">
    <property type="component" value="Unassembled WGS sequence"/>
</dbReference>
<protein>
    <recommendedName>
        <fullName evidence="2">DUF7848 domain-containing protein</fullName>
    </recommendedName>
</protein>
<accession>A0ABW0Z564</accession>
<dbReference type="InterPro" id="IPR057170">
    <property type="entry name" value="DUF7848"/>
</dbReference>
<organism evidence="3 4">
    <name type="scientific">Streptomyces gamaensis</name>
    <dbReference type="NCBI Taxonomy" id="1763542"/>
    <lineage>
        <taxon>Bacteria</taxon>
        <taxon>Bacillati</taxon>
        <taxon>Actinomycetota</taxon>
        <taxon>Actinomycetes</taxon>
        <taxon>Kitasatosporales</taxon>
        <taxon>Streptomycetaceae</taxon>
        <taxon>Streptomyces</taxon>
    </lineage>
</organism>
<feature type="compositionally biased region" description="Basic and acidic residues" evidence="1">
    <location>
        <begin position="25"/>
        <end position="36"/>
    </location>
</feature>
<gene>
    <name evidence="3" type="ORF">ACFP1Z_25735</name>
</gene>